<gene>
    <name evidence="1" type="ORF">F6J89_33670</name>
</gene>
<name>A0A6B3NSL3_9CYAN</name>
<accession>A0A6B3NSL3</accession>
<evidence type="ECO:0000313" key="1">
    <source>
        <dbReference type="EMBL" id="NER32411.1"/>
    </source>
</evidence>
<dbReference type="EMBL" id="JAAHFQ010001230">
    <property type="protein sequence ID" value="NER32411.1"/>
    <property type="molecule type" value="Genomic_DNA"/>
</dbReference>
<organism evidence="1">
    <name type="scientific">Symploca sp. SIO1C4</name>
    <dbReference type="NCBI Taxonomy" id="2607765"/>
    <lineage>
        <taxon>Bacteria</taxon>
        <taxon>Bacillati</taxon>
        <taxon>Cyanobacteriota</taxon>
        <taxon>Cyanophyceae</taxon>
        <taxon>Coleofasciculales</taxon>
        <taxon>Coleofasciculaceae</taxon>
        <taxon>Symploca</taxon>
    </lineage>
</organism>
<comment type="caution">
    <text evidence="1">The sequence shown here is derived from an EMBL/GenBank/DDBJ whole genome shotgun (WGS) entry which is preliminary data.</text>
</comment>
<feature type="non-terminal residue" evidence="1">
    <location>
        <position position="1"/>
    </location>
</feature>
<protein>
    <submittedName>
        <fullName evidence="1">TetR/AcrR family transcriptional regulator</fullName>
    </submittedName>
</protein>
<proteinExistence type="predicted"/>
<reference evidence="1" key="1">
    <citation type="submission" date="2019-11" db="EMBL/GenBank/DDBJ databases">
        <title>Genomic insights into an expanded diversity of filamentous marine cyanobacteria reveals the extraordinary biosynthetic potential of Moorea and Okeania.</title>
        <authorList>
            <person name="Ferreira Leao T."/>
            <person name="Wang M."/>
            <person name="Moss N."/>
            <person name="Da Silva R."/>
            <person name="Sanders J."/>
            <person name="Nurk S."/>
            <person name="Gurevich A."/>
            <person name="Humphrey G."/>
            <person name="Reher R."/>
            <person name="Zhu Q."/>
            <person name="Belda-Ferre P."/>
            <person name="Glukhov E."/>
            <person name="Rex R."/>
            <person name="Dorrestein P.C."/>
            <person name="Knight R."/>
            <person name="Pevzner P."/>
            <person name="Gerwick W.H."/>
            <person name="Gerwick L."/>
        </authorList>
    </citation>
    <scope>NUCLEOTIDE SEQUENCE</scope>
    <source>
        <strain evidence="1">SIO1C4</strain>
    </source>
</reference>
<dbReference type="AlphaFoldDB" id="A0A6B3NSL3"/>
<sequence length="53" mass="5755">AGIESTIARQRAEDAVIQIQGALVLVRGLDDIAPFKRILANLPENLLEDKIVS</sequence>